<dbReference type="AlphaFoldDB" id="A0AAU9N023"/>
<protein>
    <submittedName>
        <fullName evidence="1">Uncharacterized protein</fullName>
    </submittedName>
</protein>
<reference evidence="1 2" key="1">
    <citation type="submission" date="2022-01" db="EMBL/GenBank/DDBJ databases">
        <authorList>
            <person name="Xiong W."/>
            <person name="Schranz E."/>
        </authorList>
    </citation>
    <scope>NUCLEOTIDE SEQUENCE [LARGE SCALE GENOMIC DNA]</scope>
</reference>
<accession>A0AAU9N023</accession>
<dbReference type="Proteomes" id="UP001157418">
    <property type="component" value="Unassembled WGS sequence"/>
</dbReference>
<evidence type="ECO:0000313" key="2">
    <source>
        <dbReference type="Proteomes" id="UP001157418"/>
    </source>
</evidence>
<comment type="caution">
    <text evidence="1">The sequence shown here is derived from an EMBL/GenBank/DDBJ whole genome shotgun (WGS) entry which is preliminary data.</text>
</comment>
<dbReference type="EMBL" id="CAKMRJ010003334">
    <property type="protein sequence ID" value="CAH1433688.1"/>
    <property type="molecule type" value="Genomic_DNA"/>
</dbReference>
<keyword evidence="2" id="KW-1185">Reference proteome</keyword>
<sequence>MYINGASILRWNRHFRSGSIPAPTALGRPIIEHQFALYAGDLQSEWKSQENRRKVLPSPFIKEIDAKLREEAVMMLVMMLRARGPVQRQ</sequence>
<gene>
    <name evidence="1" type="ORF">LVIROSA_LOCUS20269</name>
</gene>
<name>A0AAU9N023_9ASTR</name>
<evidence type="ECO:0000313" key="1">
    <source>
        <dbReference type="EMBL" id="CAH1433688.1"/>
    </source>
</evidence>
<organism evidence="1 2">
    <name type="scientific">Lactuca virosa</name>
    <dbReference type="NCBI Taxonomy" id="75947"/>
    <lineage>
        <taxon>Eukaryota</taxon>
        <taxon>Viridiplantae</taxon>
        <taxon>Streptophyta</taxon>
        <taxon>Embryophyta</taxon>
        <taxon>Tracheophyta</taxon>
        <taxon>Spermatophyta</taxon>
        <taxon>Magnoliopsida</taxon>
        <taxon>eudicotyledons</taxon>
        <taxon>Gunneridae</taxon>
        <taxon>Pentapetalae</taxon>
        <taxon>asterids</taxon>
        <taxon>campanulids</taxon>
        <taxon>Asterales</taxon>
        <taxon>Asteraceae</taxon>
        <taxon>Cichorioideae</taxon>
        <taxon>Cichorieae</taxon>
        <taxon>Lactucinae</taxon>
        <taxon>Lactuca</taxon>
    </lineage>
</organism>
<proteinExistence type="predicted"/>